<dbReference type="InterPro" id="IPR023362">
    <property type="entry name" value="PH-BEACH_dom"/>
</dbReference>
<dbReference type="GO" id="GO:0005770">
    <property type="term" value="C:late endosome"/>
    <property type="evidence" value="ECO:0007669"/>
    <property type="project" value="EnsemblFungi"/>
</dbReference>
<feature type="domain" description="BEACH" evidence="5">
    <location>
        <begin position="1533"/>
        <end position="1827"/>
    </location>
</feature>
<dbReference type="KEGG" id="vpo:Kpol_2002p54"/>
<reference evidence="7 8" key="1">
    <citation type="journal article" date="2007" name="Proc. Natl. Acad. Sci. U.S.A.">
        <title>Independent sorting-out of thousands of duplicated gene pairs in two yeast species descended from a whole-genome duplication.</title>
        <authorList>
            <person name="Scannell D.R."/>
            <person name="Frank A.C."/>
            <person name="Conant G.C."/>
            <person name="Byrne K.P."/>
            <person name="Woolfit M."/>
            <person name="Wolfe K.H."/>
        </authorList>
    </citation>
    <scope>NUCLEOTIDE SEQUENCE [LARGE SCALE GENOMIC DNA]</scope>
    <source>
        <strain evidence="8">ATCC 22028 / DSM 70294 / BCRC 21397 / CBS 2163 / NBRC 10782 / NRRL Y-8283 / UCD 57-17</strain>
    </source>
</reference>
<comment type="function">
    <text evidence="3">May be involved in protein sorting and cell wall formation.</text>
</comment>
<dbReference type="PhylomeDB" id="A7TFG9"/>
<evidence type="ECO:0000256" key="4">
    <source>
        <dbReference type="ARBA" id="ARBA00073334"/>
    </source>
</evidence>
<dbReference type="SUPFAM" id="SSF50978">
    <property type="entry name" value="WD40 repeat-like"/>
    <property type="match status" value="1"/>
</dbReference>
<dbReference type="Pfam" id="PF14844">
    <property type="entry name" value="PH_BEACH"/>
    <property type="match status" value="1"/>
</dbReference>
<dbReference type="InterPro" id="IPR000409">
    <property type="entry name" value="BEACH_dom"/>
</dbReference>
<dbReference type="SMART" id="SM01026">
    <property type="entry name" value="Beach"/>
    <property type="match status" value="1"/>
</dbReference>
<dbReference type="FunFam" id="1.10.1540.10:FF:000001">
    <property type="entry name" value="neurobeachin isoform X1"/>
    <property type="match status" value="1"/>
</dbReference>
<evidence type="ECO:0000256" key="1">
    <source>
        <dbReference type="ARBA" id="ARBA00022574"/>
    </source>
</evidence>
<dbReference type="InterPro" id="IPR013320">
    <property type="entry name" value="ConA-like_dom_sf"/>
</dbReference>
<evidence type="ECO:0000256" key="3">
    <source>
        <dbReference type="ARBA" id="ARBA00054699"/>
    </source>
</evidence>
<proteinExistence type="predicted"/>
<keyword evidence="1" id="KW-0853">WD repeat</keyword>
<dbReference type="PROSITE" id="PS51783">
    <property type="entry name" value="PH_BEACH"/>
    <property type="match status" value="1"/>
</dbReference>
<dbReference type="Gene3D" id="2.30.29.30">
    <property type="entry name" value="Pleckstrin-homology domain (PH domain)/Phosphotyrosine-binding domain (PTB)"/>
    <property type="match status" value="1"/>
</dbReference>
<gene>
    <name evidence="7" type="ORF">Kpol_2002p54</name>
</gene>
<dbReference type="eggNOG" id="KOG1786">
    <property type="taxonomic scope" value="Eukaryota"/>
</dbReference>
<organism evidence="8">
    <name type="scientific">Vanderwaltozyma polyspora (strain ATCC 22028 / DSM 70294 / BCRC 21397 / CBS 2163 / NBRC 10782 / NRRL Y-8283 / UCD 57-17)</name>
    <name type="common">Kluyveromyces polysporus</name>
    <dbReference type="NCBI Taxonomy" id="436907"/>
    <lineage>
        <taxon>Eukaryota</taxon>
        <taxon>Fungi</taxon>
        <taxon>Dikarya</taxon>
        <taxon>Ascomycota</taxon>
        <taxon>Saccharomycotina</taxon>
        <taxon>Saccharomycetes</taxon>
        <taxon>Saccharomycetales</taxon>
        <taxon>Saccharomycetaceae</taxon>
        <taxon>Vanderwaltozyma</taxon>
    </lineage>
</organism>
<dbReference type="OrthoDB" id="26681at2759"/>
<dbReference type="GO" id="GO:0031505">
    <property type="term" value="P:fungal-type cell wall organization"/>
    <property type="evidence" value="ECO:0007669"/>
    <property type="project" value="EnsemblFungi"/>
</dbReference>
<dbReference type="GO" id="GO:0006886">
    <property type="term" value="P:intracellular protein transport"/>
    <property type="evidence" value="ECO:0007669"/>
    <property type="project" value="EnsemblFungi"/>
</dbReference>
<dbReference type="InterPro" id="IPR011993">
    <property type="entry name" value="PH-like_dom_sf"/>
</dbReference>
<dbReference type="OMA" id="RAWCSAS"/>
<dbReference type="Gene3D" id="2.130.10.10">
    <property type="entry name" value="YVTN repeat-like/Quinoprotein amine dehydrogenase"/>
    <property type="match status" value="1"/>
</dbReference>
<dbReference type="InterPro" id="IPR036322">
    <property type="entry name" value="WD40_repeat_dom_sf"/>
</dbReference>
<dbReference type="Gene3D" id="1.10.1540.10">
    <property type="entry name" value="BEACH domain"/>
    <property type="match status" value="1"/>
</dbReference>
<dbReference type="SUPFAM" id="SSF81837">
    <property type="entry name" value="BEACH domain"/>
    <property type="match status" value="1"/>
</dbReference>
<dbReference type="RefSeq" id="XP_001646841.1">
    <property type="nucleotide sequence ID" value="XM_001646791.1"/>
</dbReference>
<evidence type="ECO:0000259" key="5">
    <source>
        <dbReference type="PROSITE" id="PS50197"/>
    </source>
</evidence>
<evidence type="ECO:0000259" key="6">
    <source>
        <dbReference type="PROSITE" id="PS51783"/>
    </source>
</evidence>
<evidence type="ECO:0000256" key="2">
    <source>
        <dbReference type="ARBA" id="ARBA00022737"/>
    </source>
</evidence>
<dbReference type="FunCoup" id="A7TFG9">
    <property type="interactions" value="23"/>
</dbReference>
<dbReference type="SUPFAM" id="SSF49899">
    <property type="entry name" value="Concanavalin A-like lectins/glucanases"/>
    <property type="match status" value="1"/>
</dbReference>
<dbReference type="InterPro" id="IPR036372">
    <property type="entry name" value="BEACH_dom_sf"/>
</dbReference>
<evidence type="ECO:0000313" key="8">
    <source>
        <dbReference type="Proteomes" id="UP000000267"/>
    </source>
</evidence>
<dbReference type="CDD" id="cd06071">
    <property type="entry name" value="Beach"/>
    <property type="match status" value="1"/>
</dbReference>
<dbReference type="Proteomes" id="UP000000267">
    <property type="component" value="Unassembled WGS sequence"/>
</dbReference>
<dbReference type="GO" id="GO:0006897">
    <property type="term" value="P:endocytosis"/>
    <property type="evidence" value="ECO:0007669"/>
    <property type="project" value="EnsemblFungi"/>
</dbReference>
<dbReference type="GO" id="GO:0005829">
    <property type="term" value="C:cytosol"/>
    <property type="evidence" value="ECO:0007669"/>
    <property type="project" value="EnsemblFungi"/>
</dbReference>
<name>A7TFG9_VANPO</name>
<dbReference type="InterPro" id="IPR015943">
    <property type="entry name" value="WD40/YVTN_repeat-like_dom_sf"/>
</dbReference>
<keyword evidence="8" id="KW-1185">Reference proteome</keyword>
<dbReference type="SMART" id="SM00320">
    <property type="entry name" value="WD40"/>
    <property type="match status" value="3"/>
</dbReference>
<accession>A7TFG9</accession>
<dbReference type="PANTHER" id="PTHR13743:SF123">
    <property type="entry name" value="PROTEIN FAN"/>
    <property type="match status" value="1"/>
</dbReference>
<dbReference type="CDD" id="cd01201">
    <property type="entry name" value="PH_BEACH"/>
    <property type="match status" value="1"/>
</dbReference>
<dbReference type="GO" id="GO:0031267">
    <property type="term" value="F:small GTPase binding"/>
    <property type="evidence" value="ECO:0007669"/>
    <property type="project" value="EnsemblFungi"/>
</dbReference>
<dbReference type="GeneID" id="5547309"/>
<dbReference type="PROSITE" id="PS50197">
    <property type="entry name" value="BEACH"/>
    <property type="match status" value="1"/>
</dbReference>
<dbReference type="SUPFAM" id="SSF50729">
    <property type="entry name" value="PH domain-like"/>
    <property type="match status" value="1"/>
</dbReference>
<dbReference type="InterPro" id="IPR001680">
    <property type="entry name" value="WD40_rpt"/>
</dbReference>
<dbReference type="STRING" id="436907.A7TFG9"/>
<dbReference type="InterPro" id="IPR050865">
    <property type="entry name" value="BEACH_Domain"/>
</dbReference>
<feature type="domain" description="BEACH-type PH" evidence="6">
    <location>
        <begin position="1357"/>
        <end position="1488"/>
    </location>
</feature>
<dbReference type="HOGENOM" id="CLU_000175_3_1_1"/>
<keyword evidence="2" id="KW-0677">Repeat</keyword>
<evidence type="ECO:0000313" key="7">
    <source>
        <dbReference type="EMBL" id="EDO18983.1"/>
    </source>
</evidence>
<dbReference type="InParanoid" id="A7TFG9"/>
<protein>
    <recommendedName>
        <fullName evidence="4">Beige protein homolog 1</fullName>
    </recommendedName>
</protein>
<sequence length="2153" mass="249379">MVTDSMEIGGFLSSIINIDQIGQDDEEDHQQKELNIIWNDLIENFETKIVKTSELIKDIESYVDWELTTTFSLSNIDDNFIINDSNIQQWLEFIVKGDEKFNSLQYSIALQIIISLSNISLFNKQKFASWAKSLKESLLDTLLENDKDLTILTLWKKILLVIYSIDCTPTDLLNLYKNFEENHFIPEILNELAKQSHDQLSQSYLQFENYYKSYKLKSLKTKIENDLTFQIYLELNDITSNRIMTIGRSLFLEVTDGQLCLSNDEYIIGMFQNFEFKPLVFYCITLTVNSNDIALFVNGQYVNTVSLFENFILSLSVIELGSMICSFRLYRFQLLNAVLSELEVKVLYHVGSNYKITKENTGHEILGIRRAFGDSFLQQIFQSITAREIISLTEGISKIRNLKSDALLIDFNPYIELNSVDHNNFLFLENKEHDSIENSTILIKGNVYYYKSSTLSDIFETFNSFRFVLSKLEVCDDYNKLYEYVFHMVQLWSNYQLRVWFESKFGYQLLSHILTNKVIYKHKKALPIQFLNLFLEYSGWELSDITKSIIKDQRSYENLVLNINLWYLDVEDNEQLPSEIEIIRFLFFQISNLLETSKYKRFNSRVLMRSNIIQKFCNYQHYLTVNMISNDIVSELNYDLVNVYVTLLKNDFTKQNVQWLFNYSYYELKCGNYSNCNVLLTAIDTLILETLDNNRMDTLQVFNESLSIKFLLMAIDEIVTVKKSPLILLNILLKIFSINTNGYQKFLDNSGMNLLLDILKGANVADYEEIVYMLYKYSLGEFDYTTGSIQCENFDKIELLNENIVINKYLLNLSVCLLEWSVINDIRSGFQIDLNTFIISFMNKLSVMSSNKKNSSVFDTRKNKLLTCLLDLLVTLTKHQNGSIYLESALIIKQFLADNIIYQAKYLNTNEFGKYINSITESDDSSNSFIIFSEDQYIYIQFLFVKEILPVITSDLSGLKTELAFKFRSYPYMVSNLLSIYNYSMDKFATVELPLSFYLSTFSVLMESIKAIEISDHDIIKNVSKANLLNIFNLITLRLVHLLFVENFRFDEKSTQDLLNAIVKNAHILFKSNNSVFDKDMTWILMLFLISESSCSTSGEAMLACLRNILIYNKSNQKYISEVMNIQGKIELSSLIESLETSNSNETLALIEKSKRHIVNLDQRDKLINYITKRLENGMSIGKFNSFDEISIEELKQLRMDRDDSKIEKIHGLFRNDNYEISNKVYKLGNKQFSNFITDIEEENLIFDNEYEYLTFQNNQILSLQLNQNISLEWTVQPVEDFERSRRKLLPSQLRKCIGESSIKDDSSVPDEQLNNSKKGIGASSMLSYDLMSDLDLSGLSDADNSDENRKVLKLLKENDLIKKIWNCSRIVGLDIKEGVLILGENYLYFVDNYYFSKDGKKVVNLSDVPLHLRDTNMTLIGGDISKSRFSNVEHKVFNWDLTQITHVTKRPFLLRDIAMEVLFSRGSNFLFSFNTKSIRENVYLQLSKVSNNSNIDPLLDCTLVELNSRSHGISLMNGISKASLKTKFLNALSSSSNFDEYEATKLWQNGEISNFCYLMILNTLAGRTFNDLTQYPVFPWIIADQESEFLDLANPKTFRDLSKPMGGQTTKRAEQFKERYESLCQFDEQPTPPFHYGTHYSSAMIVSSYLIRLKPFVDSFLLLQDGRFGHADRLFSSIPRAWKSSAVESTTDVRELIPEFFFLPEFLINTNHYDFGKDQNGNTVSNVKLPLWANGDPLIYIAKNREALETEYVSEHLHEWIDLIFGYKQKGEKSVDSLNVFNNLSYPGAVDLENINDENERRAITAIIHNFGQTPLQLFSEPHPRRNVLKYQSIKNCIKNICDDPYCIELEQLSKKSIDLIFFTDNTTYKADSSNDAVNLKCNLVINSRQFFEIEFEKFGIEVRKLKRLIKFDNTIVISVEFGEANIMVTGDKNGMIKIWKIKSKELNNSSTFEYDSLGSMHGHLFGIKEMKIYNEYQVLVSLDYSGVVYLWDLSNFQIIRKLADHVSQIAVSQVDGNIITVNEDNNVAIYNLNGMLYCERLFKGSKITSIAFFDFSSISLGNLRHAYWKEKEAFAIGYNDGSIDMFILELSSLSQWDVLLVKSLKSKNQDPITSLKFQLNDLKLKREVGNEINIQLFAGDNRGKLYKWGSK</sequence>
<dbReference type="EMBL" id="DS480383">
    <property type="protein sequence ID" value="EDO18983.1"/>
    <property type="molecule type" value="Genomic_DNA"/>
</dbReference>
<dbReference type="GO" id="GO:0009268">
    <property type="term" value="P:response to pH"/>
    <property type="evidence" value="ECO:0007669"/>
    <property type="project" value="EnsemblFungi"/>
</dbReference>
<dbReference type="Pfam" id="PF02138">
    <property type="entry name" value="Beach"/>
    <property type="match status" value="1"/>
</dbReference>
<dbReference type="PANTHER" id="PTHR13743">
    <property type="entry name" value="BEIGE/BEACH-RELATED"/>
    <property type="match status" value="1"/>
</dbReference>